<keyword evidence="1" id="KW-0472">Membrane</keyword>
<evidence type="ECO:0000256" key="1">
    <source>
        <dbReference type="SAM" id="Phobius"/>
    </source>
</evidence>
<reference evidence="2" key="1">
    <citation type="submission" date="2018-11" db="EMBL/GenBank/DDBJ databases">
        <authorList>
            <person name="Alioto T."/>
            <person name="Alioto T."/>
        </authorList>
    </citation>
    <scope>NUCLEOTIDE SEQUENCE</scope>
</reference>
<comment type="caution">
    <text evidence="2">The sequence shown here is derived from an EMBL/GenBank/DDBJ whole genome shotgun (WGS) entry which is preliminary data.</text>
</comment>
<protein>
    <submittedName>
        <fullName evidence="2">Uncharacterized protein</fullName>
    </submittedName>
</protein>
<evidence type="ECO:0000313" key="3">
    <source>
        <dbReference type="Proteomes" id="UP000596742"/>
    </source>
</evidence>
<keyword evidence="3" id="KW-1185">Reference proteome</keyword>
<accession>A0A8B6F028</accession>
<dbReference type="Proteomes" id="UP000596742">
    <property type="component" value="Unassembled WGS sequence"/>
</dbReference>
<gene>
    <name evidence="2" type="ORF">MGAL_10B006786</name>
</gene>
<keyword evidence="1" id="KW-0812">Transmembrane</keyword>
<sequence length="167" mass="19858">MKIRLVKFMKTEDINFINALSGNMKTSEEPQWTPLHWIFGKPRNICPTIADLLQTLSLYFLLSAIVFCVVLKILPWLKKGCMYLQIFGETVRYARMIKESAETKGLSRKRKEVIVTIQLPSIYTTDLRERIPIYTTDLRERIHQYTPQTYVKEYRFHQYTPQTYVKE</sequence>
<dbReference type="EMBL" id="UYJE01005941">
    <property type="protein sequence ID" value="VDI41776.1"/>
    <property type="molecule type" value="Genomic_DNA"/>
</dbReference>
<proteinExistence type="predicted"/>
<feature type="transmembrane region" description="Helical" evidence="1">
    <location>
        <begin position="58"/>
        <end position="77"/>
    </location>
</feature>
<evidence type="ECO:0000313" key="2">
    <source>
        <dbReference type="EMBL" id="VDI41776.1"/>
    </source>
</evidence>
<keyword evidence="1" id="KW-1133">Transmembrane helix</keyword>
<organism evidence="2 3">
    <name type="scientific">Mytilus galloprovincialis</name>
    <name type="common">Mediterranean mussel</name>
    <dbReference type="NCBI Taxonomy" id="29158"/>
    <lineage>
        <taxon>Eukaryota</taxon>
        <taxon>Metazoa</taxon>
        <taxon>Spiralia</taxon>
        <taxon>Lophotrochozoa</taxon>
        <taxon>Mollusca</taxon>
        <taxon>Bivalvia</taxon>
        <taxon>Autobranchia</taxon>
        <taxon>Pteriomorphia</taxon>
        <taxon>Mytilida</taxon>
        <taxon>Mytiloidea</taxon>
        <taxon>Mytilidae</taxon>
        <taxon>Mytilinae</taxon>
        <taxon>Mytilus</taxon>
    </lineage>
</organism>
<dbReference type="AlphaFoldDB" id="A0A8B6F028"/>
<name>A0A8B6F028_MYTGA</name>